<sequence>MTVPCHADVLFLIVQYLQAMGLYSSSLVLQQESGVDVTWLRGVSHELALLRRWVFAGDVKRARALLKPLQSLDVVPNELVDARLALDELDVLLMKPQRDQDQSRLAQAKLKCFEKLVLLFRAPVGETESNVFKYVAMPKLQLVGLVRDAVLFHCQNSNATAKDCISVKCTVNGIDVVEVENMASLLFLDKPGGKNEHVPISSKPLTQSVDWSNKLHRRPHNPMAQSVSLSQTRWQEDNGEMEAMHNSHEGTESVKTKETADAAVGTEIMVADVAVGSEIMVADVAVGSEIKTIDASVGSEIETASVAVGSKVATADVAVDCVPEAVDIAVSCEPENGNEATTQTDLIALNQAEPEVHTVLKDLKDVDREDNQLQAPTKIDDTGGGNEEAGLGKQDNVPTQSDGSQQEHIMKDQEQVATASNTSGQRQETTIKETSALDQTAAVGISTSSSGNSVVQQTLKTSQKPVVSEPEILENPSKTTQLEQQDDIVRDIETPDQTGSGLLAEVLHVDNDASVGEKIPLHKSAPKHYSELMLDDISIGATSAPTIMVAISSSFVTVAPRFA</sequence>
<accession>A0A8T1WN24</accession>
<feature type="chain" id="PRO_5035853599" evidence="2">
    <location>
        <begin position="20"/>
        <end position="563"/>
    </location>
</feature>
<feature type="compositionally biased region" description="Basic and acidic residues" evidence="1">
    <location>
        <begin position="362"/>
        <end position="371"/>
    </location>
</feature>
<name>A0A8T1WN24_9STRA</name>
<feature type="signal peptide" evidence="2">
    <location>
        <begin position="1"/>
        <end position="19"/>
    </location>
</feature>
<evidence type="ECO:0000313" key="4">
    <source>
        <dbReference type="Proteomes" id="UP000693981"/>
    </source>
</evidence>
<dbReference type="Proteomes" id="UP000693981">
    <property type="component" value="Unassembled WGS sequence"/>
</dbReference>
<gene>
    <name evidence="3" type="primary">WDR47</name>
    <name evidence="3" type="ORF">PHYBOEH_003950</name>
</gene>
<dbReference type="PROSITE" id="PS50896">
    <property type="entry name" value="LISH"/>
    <property type="match status" value="1"/>
</dbReference>
<dbReference type="EMBL" id="JAGDFL010000214">
    <property type="protein sequence ID" value="KAG7395307.1"/>
    <property type="molecule type" value="Genomic_DNA"/>
</dbReference>
<evidence type="ECO:0000313" key="3">
    <source>
        <dbReference type="EMBL" id="KAG7395307.1"/>
    </source>
</evidence>
<feature type="compositionally biased region" description="Polar residues" evidence="1">
    <location>
        <begin position="415"/>
        <end position="435"/>
    </location>
</feature>
<evidence type="ECO:0000256" key="2">
    <source>
        <dbReference type="SAM" id="SignalP"/>
    </source>
</evidence>
<comment type="caution">
    <text evidence="3">The sequence shown here is derived from an EMBL/GenBank/DDBJ whole genome shotgun (WGS) entry which is preliminary data.</text>
</comment>
<keyword evidence="4" id="KW-1185">Reference proteome</keyword>
<protein>
    <submittedName>
        <fullName evidence="3">WD repeat-containing protein 47</fullName>
    </submittedName>
</protein>
<dbReference type="InterPro" id="IPR006594">
    <property type="entry name" value="LisH"/>
</dbReference>
<reference evidence="3" key="1">
    <citation type="submission" date="2021-02" db="EMBL/GenBank/DDBJ databases">
        <authorList>
            <person name="Palmer J.M."/>
        </authorList>
    </citation>
    <scope>NUCLEOTIDE SEQUENCE</scope>
    <source>
        <strain evidence="3">SCRP23</strain>
    </source>
</reference>
<dbReference type="SMART" id="SM00667">
    <property type="entry name" value="LisH"/>
    <property type="match status" value="1"/>
</dbReference>
<dbReference type="OrthoDB" id="117027at2759"/>
<proteinExistence type="predicted"/>
<dbReference type="AlphaFoldDB" id="A0A8T1WN24"/>
<feature type="region of interest" description="Disordered" evidence="1">
    <location>
        <begin position="362"/>
        <end position="435"/>
    </location>
</feature>
<keyword evidence="2" id="KW-0732">Signal</keyword>
<organism evidence="3 4">
    <name type="scientific">Phytophthora boehmeriae</name>
    <dbReference type="NCBI Taxonomy" id="109152"/>
    <lineage>
        <taxon>Eukaryota</taxon>
        <taxon>Sar</taxon>
        <taxon>Stramenopiles</taxon>
        <taxon>Oomycota</taxon>
        <taxon>Peronosporomycetes</taxon>
        <taxon>Peronosporales</taxon>
        <taxon>Peronosporaceae</taxon>
        <taxon>Phytophthora</taxon>
    </lineage>
</organism>
<feature type="compositionally biased region" description="Polar residues" evidence="1">
    <location>
        <begin position="396"/>
        <end position="407"/>
    </location>
</feature>
<evidence type="ECO:0000256" key="1">
    <source>
        <dbReference type="SAM" id="MobiDB-lite"/>
    </source>
</evidence>